<dbReference type="Proteomes" id="UP000821845">
    <property type="component" value="Chromosome 1"/>
</dbReference>
<evidence type="ECO:0000313" key="1">
    <source>
        <dbReference type="EMBL" id="KAH6944545.1"/>
    </source>
</evidence>
<sequence>MKQARTAETGGGAVHTHLRGGLLRGTFWETPPGQLRGSEALKIEDVPFLPVPKPGHSGGTSSDALHGTSGKRVGCLAAGTFYRLPYRDGSSSAMQKVSGSVCDFERSLLKKQAISGRAKEALHC</sequence>
<keyword evidence="2" id="KW-1185">Reference proteome</keyword>
<protein>
    <submittedName>
        <fullName evidence="1">Uncharacterized protein</fullName>
    </submittedName>
</protein>
<organism evidence="1 2">
    <name type="scientific">Hyalomma asiaticum</name>
    <name type="common">Tick</name>
    <dbReference type="NCBI Taxonomy" id="266040"/>
    <lineage>
        <taxon>Eukaryota</taxon>
        <taxon>Metazoa</taxon>
        <taxon>Ecdysozoa</taxon>
        <taxon>Arthropoda</taxon>
        <taxon>Chelicerata</taxon>
        <taxon>Arachnida</taxon>
        <taxon>Acari</taxon>
        <taxon>Parasitiformes</taxon>
        <taxon>Ixodida</taxon>
        <taxon>Ixodoidea</taxon>
        <taxon>Ixodidae</taxon>
        <taxon>Hyalomminae</taxon>
        <taxon>Hyalomma</taxon>
    </lineage>
</organism>
<comment type="caution">
    <text evidence="1">The sequence shown here is derived from an EMBL/GenBank/DDBJ whole genome shotgun (WGS) entry which is preliminary data.</text>
</comment>
<name>A0ACB7TC83_HYAAI</name>
<accession>A0ACB7TC83</accession>
<evidence type="ECO:0000313" key="2">
    <source>
        <dbReference type="Proteomes" id="UP000821845"/>
    </source>
</evidence>
<gene>
    <name evidence="1" type="ORF">HPB50_003835</name>
</gene>
<dbReference type="EMBL" id="CM023481">
    <property type="protein sequence ID" value="KAH6944545.1"/>
    <property type="molecule type" value="Genomic_DNA"/>
</dbReference>
<proteinExistence type="predicted"/>
<reference evidence="1" key="1">
    <citation type="submission" date="2020-05" db="EMBL/GenBank/DDBJ databases">
        <title>Large-scale comparative analyses of tick genomes elucidate their genetic diversity and vector capacities.</title>
        <authorList>
            <person name="Jia N."/>
            <person name="Wang J."/>
            <person name="Shi W."/>
            <person name="Du L."/>
            <person name="Sun Y."/>
            <person name="Zhan W."/>
            <person name="Jiang J."/>
            <person name="Wang Q."/>
            <person name="Zhang B."/>
            <person name="Ji P."/>
            <person name="Sakyi L.B."/>
            <person name="Cui X."/>
            <person name="Yuan T."/>
            <person name="Jiang B."/>
            <person name="Yang W."/>
            <person name="Lam T.T.-Y."/>
            <person name="Chang Q."/>
            <person name="Ding S."/>
            <person name="Wang X."/>
            <person name="Zhu J."/>
            <person name="Ruan X."/>
            <person name="Zhao L."/>
            <person name="Wei J."/>
            <person name="Que T."/>
            <person name="Du C."/>
            <person name="Cheng J."/>
            <person name="Dai P."/>
            <person name="Han X."/>
            <person name="Huang E."/>
            <person name="Gao Y."/>
            <person name="Liu J."/>
            <person name="Shao H."/>
            <person name="Ye R."/>
            <person name="Li L."/>
            <person name="Wei W."/>
            <person name="Wang X."/>
            <person name="Wang C."/>
            <person name="Yang T."/>
            <person name="Huo Q."/>
            <person name="Li W."/>
            <person name="Guo W."/>
            <person name="Chen H."/>
            <person name="Zhou L."/>
            <person name="Ni X."/>
            <person name="Tian J."/>
            <person name="Zhou Y."/>
            <person name="Sheng Y."/>
            <person name="Liu T."/>
            <person name="Pan Y."/>
            <person name="Xia L."/>
            <person name="Li J."/>
            <person name="Zhao F."/>
            <person name="Cao W."/>
        </authorList>
    </citation>
    <scope>NUCLEOTIDE SEQUENCE</scope>
    <source>
        <strain evidence="1">Hyas-2018</strain>
    </source>
</reference>